<keyword evidence="4 7" id="KW-0812">Transmembrane</keyword>
<feature type="transmembrane region" description="Helical" evidence="7">
    <location>
        <begin position="72"/>
        <end position="92"/>
    </location>
</feature>
<dbReference type="AlphaFoldDB" id="A0A382EU96"/>
<feature type="transmembrane region" description="Helical" evidence="7">
    <location>
        <begin position="349"/>
        <end position="366"/>
    </location>
</feature>
<gene>
    <name evidence="8" type="ORF">METZ01_LOCUS206385</name>
</gene>
<feature type="transmembrane region" description="Helical" evidence="7">
    <location>
        <begin position="176"/>
        <end position="196"/>
    </location>
</feature>
<proteinExistence type="inferred from homology"/>
<feature type="non-terminal residue" evidence="8">
    <location>
        <position position="1"/>
    </location>
</feature>
<comment type="similarity">
    <text evidence="2">Belongs to the sodium:solute symporter (SSF) (TC 2.A.21) family.</text>
</comment>
<evidence type="ECO:0000256" key="7">
    <source>
        <dbReference type="SAM" id="Phobius"/>
    </source>
</evidence>
<evidence type="ECO:0000256" key="1">
    <source>
        <dbReference type="ARBA" id="ARBA00004141"/>
    </source>
</evidence>
<protein>
    <recommendedName>
        <fullName evidence="9">Sodium:solute symporter family protein</fullName>
    </recommendedName>
</protein>
<dbReference type="GO" id="GO:0005886">
    <property type="term" value="C:plasma membrane"/>
    <property type="evidence" value="ECO:0007669"/>
    <property type="project" value="TreeGrafter"/>
</dbReference>
<reference evidence="8" key="1">
    <citation type="submission" date="2018-05" db="EMBL/GenBank/DDBJ databases">
        <authorList>
            <person name="Lanie J.A."/>
            <person name="Ng W.-L."/>
            <person name="Kazmierczak K.M."/>
            <person name="Andrzejewski T.M."/>
            <person name="Davidsen T.M."/>
            <person name="Wayne K.J."/>
            <person name="Tettelin H."/>
            <person name="Glass J.I."/>
            <person name="Rusch D."/>
            <person name="Podicherti R."/>
            <person name="Tsui H.-C.T."/>
            <person name="Winkler M.E."/>
        </authorList>
    </citation>
    <scope>NUCLEOTIDE SEQUENCE</scope>
</reference>
<evidence type="ECO:0000256" key="4">
    <source>
        <dbReference type="ARBA" id="ARBA00022692"/>
    </source>
</evidence>
<dbReference type="PANTHER" id="PTHR48086">
    <property type="entry name" value="SODIUM/PROLINE SYMPORTER-RELATED"/>
    <property type="match status" value="1"/>
</dbReference>
<feature type="non-terminal residue" evidence="8">
    <location>
        <position position="389"/>
    </location>
</feature>
<feature type="transmembrane region" description="Helical" evidence="7">
    <location>
        <begin position="113"/>
        <end position="133"/>
    </location>
</feature>
<dbReference type="Pfam" id="PF00474">
    <property type="entry name" value="SSF"/>
    <property type="match status" value="1"/>
</dbReference>
<accession>A0A382EU96</accession>
<name>A0A382EU96_9ZZZZ</name>
<feature type="transmembrane region" description="Helical" evidence="7">
    <location>
        <begin position="145"/>
        <end position="164"/>
    </location>
</feature>
<evidence type="ECO:0000313" key="8">
    <source>
        <dbReference type="EMBL" id="SVB53531.1"/>
    </source>
</evidence>
<comment type="subcellular location">
    <subcellularLocation>
        <location evidence="1">Membrane</location>
        <topology evidence="1">Multi-pass membrane protein</topology>
    </subcellularLocation>
</comment>
<dbReference type="InterPro" id="IPR050277">
    <property type="entry name" value="Sodium:Solute_Symporter"/>
</dbReference>
<dbReference type="CDD" id="cd10322">
    <property type="entry name" value="SLC5sbd"/>
    <property type="match status" value="1"/>
</dbReference>
<dbReference type="EMBL" id="UINC01046035">
    <property type="protein sequence ID" value="SVB53531.1"/>
    <property type="molecule type" value="Genomic_DNA"/>
</dbReference>
<organism evidence="8">
    <name type="scientific">marine metagenome</name>
    <dbReference type="NCBI Taxonomy" id="408172"/>
    <lineage>
        <taxon>unclassified sequences</taxon>
        <taxon>metagenomes</taxon>
        <taxon>ecological metagenomes</taxon>
    </lineage>
</organism>
<evidence type="ECO:0008006" key="9">
    <source>
        <dbReference type="Google" id="ProtNLM"/>
    </source>
</evidence>
<keyword evidence="6 7" id="KW-0472">Membrane</keyword>
<feature type="transmembrane region" description="Helical" evidence="7">
    <location>
        <begin position="6"/>
        <end position="22"/>
    </location>
</feature>
<feature type="transmembrane region" description="Helical" evidence="7">
    <location>
        <begin position="300"/>
        <end position="328"/>
    </location>
</feature>
<feature type="transmembrane region" description="Helical" evidence="7">
    <location>
        <begin position="42"/>
        <end position="60"/>
    </location>
</feature>
<dbReference type="InterPro" id="IPR038377">
    <property type="entry name" value="Na/Glc_symporter_sf"/>
</dbReference>
<evidence type="ECO:0000256" key="6">
    <source>
        <dbReference type="ARBA" id="ARBA00023136"/>
    </source>
</evidence>
<evidence type="ECO:0000256" key="5">
    <source>
        <dbReference type="ARBA" id="ARBA00022989"/>
    </source>
</evidence>
<evidence type="ECO:0000256" key="3">
    <source>
        <dbReference type="ARBA" id="ARBA00022448"/>
    </source>
</evidence>
<keyword evidence="3" id="KW-0813">Transport</keyword>
<evidence type="ECO:0000256" key="2">
    <source>
        <dbReference type="ARBA" id="ARBA00006434"/>
    </source>
</evidence>
<dbReference type="Gene3D" id="1.20.1730.10">
    <property type="entry name" value="Sodium/glucose cotransporter"/>
    <property type="match status" value="1"/>
</dbReference>
<keyword evidence="5 7" id="KW-1133">Transmembrane helix</keyword>
<feature type="transmembrane region" description="Helical" evidence="7">
    <location>
        <begin position="216"/>
        <end position="234"/>
    </location>
</feature>
<dbReference type="GO" id="GO:0022857">
    <property type="term" value="F:transmembrane transporter activity"/>
    <property type="evidence" value="ECO:0007669"/>
    <property type="project" value="InterPro"/>
</dbReference>
<feature type="transmembrane region" description="Helical" evidence="7">
    <location>
        <begin position="255"/>
        <end position="280"/>
    </location>
</feature>
<sequence length="389" mass="43701">VHYLDWIAIGGYFILLLGLGFYKSSKKGNDSDFILAGRKLSLPGFIATLVATWYGGILGVGENTYHYGIQTWFIFAFPYYVFGLLFAIFLAPKIRNLPHHSIPDHFRKHFGHNAGIFSAVLILFLASPAPYILSFGILLQHTLGWNLLPAILFSTIVSLIYIWYGGFRSVIRTDILQFIFMFTGFVFLLVFSWNYFGPPKKLFTELPEHYFDPTGGNSIQYILVWFFIALWTFIDPGFYQRTAAAKSPETAQKGILISIGFWFVFDFLTISTGLYAVAILPNQTAAMAYPELAAHILPPFVYGIFLIGLFSTIMSTIDSNGLISAITFGRDILLRVQQKDEHGKDETRYIRKGLVVMAIIAVLLALSIPSVVQLWYVIGSIIVPGILLP</sequence>
<dbReference type="InterPro" id="IPR001734">
    <property type="entry name" value="Na/solute_symporter"/>
</dbReference>
<dbReference type="PROSITE" id="PS50283">
    <property type="entry name" value="NA_SOLUT_SYMP_3"/>
    <property type="match status" value="1"/>
</dbReference>
<dbReference type="PANTHER" id="PTHR48086:SF7">
    <property type="entry name" value="SODIUM-SOLUTE SYMPORTER-RELATED"/>
    <property type="match status" value="1"/>
</dbReference>